<organism evidence="1 2">
    <name type="scientific">Cajanus cajan</name>
    <name type="common">Pigeon pea</name>
    <name type="synonym">Cajanus indicus</name>
    <dbReference type="NCBI Taxonomy" id="3821"/>
    <lineage>
        <taxon>Eukaryota</taxon>
        <taxon>Viridiplantae</taxon>
        <taxon>Streptophyta</taxon>
        <taxon>Embryophyta</taxon>
        <taxon>Tracheophyta</taxon>
        <taxon>Spermatophyta</taxon>
        <taxon>Magnoliopsida</taxon>
        <taxon>eudicotyledons</taxon>
        <taxon>Gunneridae</taxon>
        <taxon>Pentapetalae</taxon>
        <taxon>rosids</taxon>
        <taxon>fabids</taxon>
        <taxon>Fabales</taxon>
        <taxon>Fabaceae</taxon>
        <taxon>Papilionoideae</taxon>
        <taxon>50 kb inversion clade</taxon>
        <taxon>NPAAA clade</taxon>
        <taxon>indigoferoid/millettioid clade</taxon>
        <taxon>Phaseoleae</taxon>
        <taxon>Cajanus</taxon>
    </lineage>
</organism>
<dbReference type="PANTHER" id="PTHR15503:SF22">
    <property type="entry name" value="TRANSPOSON TY3-I GAG POLYPROTEIN"/>
    <property type="match status" value="1"/>
</dbReference>
<name>A0A151QUJ8_CAJCA</name>
<dbReference type="SUPFAM" id="SSF50630">
    <property type="entry name" value="Acid proteases"/>
    <property type="match status" value="1"/>
</dbReference>
<accession>A0A151QUJ8</accession>
<dbReference type="Proteomes" id="UP000075243">
    <property type="component" value="Unassembled WGS sequence"/>
</dbReference>
<sequence length="211" mass="23662">TLQFQGSIMGHNVQVLFDSGSSDNFIQPRLAKFLGLPMEPAPNFKVLVGNGQFLTCEQIPLQIQDHTINLFAFLLLIAGAEVILRASWLATLGPHVVDYGNLTIKFYDDSTFVILRDIMIILRQFHSVFSIPHGLPLVRPHDHSISLLPDTTPVKVRPNRYPFSYKAEIEKIVQELLQEGLIQHSTSPFSSLVILVKKKMVHGDSVQTIAH</sequence>
<dbReference type="Gramene" id="C.cajan_40276.t">
    <property type="protein sequence ID" value="C.cajan_40276.t"/>
    <property type="gene ID" value="C.cajan_40276"/>
</dbReference>
<evidence type="ECO:0000313" key="2">
    <source>
        <dbReference type="Proteomes" id="UP000075243"/>
    </source>
</evidence>
<reference evidence="1" key="1">
    <citation type="journal article" date="2012" name="Nat. Biotechnol.">
        <title>Draft genome sequence of pigeonpea (Cajanus cajan), an orphan legume crop of resource-poor farmers.</title>
        <authorList>
            <person name="Varshney R.K."/>
            <person name="Chen W."/>
            <person name="Li Y."/>
            <person name="Bharti A.K."/>
            <person name="Saxena R.K."/>
            <person name="Schlueter J.A."/>
            <person name="Donoghue M.T."/>
            <person name="Azam S."/>
            <person name="Fan G."/>
            <person name="Whaley A.M."/>
            <person name="Farmer A.D."/>
            <person name="Sheridan J."/>
            <person name="Iwata A."/>
            <person name="Tuteja R."/>
            <person name="Penmetsa R.V."/>
            <person name="Wu W."/>
            <person name="Upadhyaya H.D."/>
            <person name="Yang S.P."/>
            <person name="Shah T."/>
            <person name="Saxena K.B."/>
            <person name="Michael T."/>
            <person name="McCombie W.R."/>
            <person name="Yang B."/>
            <person name="Zhang G."/>
            <person name="Yang H."/>
            <person name="Wang J."/>
            <person name="Spillane C."/>
            <person name="Cook D.R."/>
            <person name="May G.D."/>
            <person name="Xu X."/>
            <person name="Jackson S.A."/>
        </authorList>
    </citation>
    <scope>NUCLEOTIDE SEQUENCE [LARGE SCALE GENOMIC DNA]</scope>
</reference>
<proteinExistence type="predicted"/>
<gene>
    <name evidence="1" type="ORF">KK1_045137</name>
</gene>
<dbReference type="Gene3D" id="2.40.70.10">
    <property type="entry name" value="Acid Proteases"/>
    <property type="match status" value="1"/>
</dbReference>
<protein>
    <submittedName>
        <fullName evidence="1">Uncharacterized protein</fullName>
    </submittedName>
</protein>
<dbReference type="EMBL" id="KQ484723">
    <property type="protein sequence ID" value="KYP33952.1"/>
    <property type="molecule type" value="Genomic_DNA"/>
</dbReference>
<dbReference type="Gene3D" id="3.10.10.10">
    <property type="entry name" value="HIV Type 1 Reverse Transcriptase, subunit A, domain 1"/>
    <property type="match status" value="1"/>
</dbReference>
<keyword evidence="2" id="KW-1185">Reference proteome</keyword>
<dbReference type="InterPro" id="IPR043502">
    <property type="entry name" value="DNA/RNA_pol_sf"/>
</dbReference>
<dbReference type="InterPro" id="IPR021109">
    <property type="entry name" value="Peptidase_aspartic_dom_sf"/>
</dbReference>
<feature type="non-terminal residue" evidence="1">
    <location>
        <position position="1"/>
    </location>
</feature>
<dbReference type="AlphaFoldDB" id="A0A151QUJ8"/>
<dbReference type="PANTHER" id="PTHR15503">
    <property type="entry name" value="LDOC1 RELATED"/>
    <property type="match status" value="1"/>
</dbReference>
<dbReference type="InterPro" id="IPR032567">
    <property type="entry name" value="RTL1-rel"/>
</dbReference>
<dbReference type="CDD" id="cd00303">
    <property type="entry name" value="retropepsin_like"/>
    <property type="match status" value="1"/>
</dbReference>
<evidence type="ECO:0000313" key="1">
    <source>
        <dbReference type="EMBL" id="KYP33952.1"/>
    </source>
</evidence>
<dbReference type="Pfam" id="PF08284">
    <property type="entry name" value="RVP_2"/>
    <property type="match status" value="1"/>
</dbReference>
<dbReference type="SUPFAM" id="SSF56672">
    <property type="entry name" value="DNA/RNA polymerases"/>
    <property type="match status" value="1"/>
</dbReference>